<feature type="domain" description="ATPase BadF/BadG/BcrA/BcrD type" evidence="1">
    <location>
        <begin position="9"/>
        <end position="275"/>
    </location>
</feature>
<gene>
    <name evidence="2" type="ORF">J8F10_22815</name>
</gene>
<evidence type="ECO:0000313" key="2">
    <source>
        <dbReference type="EMBL" id="MBP3958094.1"/>
    </source>
</evidence>
<dbReference type="InterPro" id="IPR052519">
    <property type="entry name" value="Euk-type_GlcNAc_Kinase"/>
</dbReference>
<proteinExistence type="predicted"/>
<dbReference type="Gene3D" id="3.30.420.40">
    <property type="match status" value="2"/>
</dbReference>
<reference evidence="2 3" key="1">
    <citation type="submission" date="2021-04" db="EMBL/GenBank/DDBJ databases">
        <authorList>
            <person name="Ivanova A."/>
        </authorList>
    </citation>
    <scope>NUCLEOTIDE SEQUENCE [LARGE SCALE GENOMIC DNA]</scope>
    <source>
        <strain evidence="2 3">G18</strain>
    </source>
</reference>
<name>A0ABS5BWL8_9BACT</name>
<evidence type="ECO:0000313" key="3">
    <source>
        <dbReference type="Proteomes" id="UP000676565"/>
    </source>
</evidence>
<keyword evidence="3" id="KW-1185">Reference proteome</keyword>
<dbReference type="Proteomes" id="UP000676565">
    <property type="component" value="Unassembled WGS sequence"/>
</dbReference>
<dbReference type="PANTHER" id="PTHR43190">
    <property type="entry name" value="N-ACETYL-D-GLUCOSAMINE KINASE"/>
    <property type="match status" value="1"/>
</dbReference>
<evidence type="ECO:0000259" key="1">
    <source>
        <dbReference type="Pfam" id="PF01869"/>
    </source>
</evidence>
<dbReference type="CDD" id="cd24007">
    <property type="entry name" value="ASKHA_NBD_eukNAGK-like"/>
    <property type="match status" value="1"/>
</dbReference>
<dbReference type="RefSeq" id="WP_210657770.1">
    <property type="nucleotide sequence ID" value="NZ_JAGKQQ010000001.1"/>
</dbReference>
<dbReference type="SUPFAM" id="SSF53067">
    <property type="entry name" value="Actin-like ATPase domain"/>
    <property type="match status" value="2"/>
</dbReference>
<comment type="caution">
    <text evidence="2">The sequence shown here is derived from an EMBL/GenBank/DDBJ whole genome shotgun (WGS) entry which is preliminary data.</text>
</comment>
<accession>A0ABS5BWL8</accession>
<organism evidence="2 3">
    <name type="scientific">Gemmata palustris</name>
    <dbReference type="NCBI Taxonomy" id="2822762"/>
    <lineage>
        <taxon>Bacteria</taxon>
        <taxon>Pseudomonadati</taxon>
        <taxon>Planctomycetota</taxon>
        <taxon>Planctomycetia</taxon>
        <taxon>Gemmatales</taxon>
        <taxon>Gemmataceae</taxon>
        <taxon>Gemmata</taxon>
    </lineage>
</organism>
<dbReference type="InterPro" id="IPR043129">
    <property type="entry name" value="ATPase_NBD"/>
</dbReference>
<sequence>MADSAQLVIGIDGGATNTVAVLADARTGAALARGEGGPSNIQATGVESALRELNAAVVAAFKAAGLHRGPVAAAALGLAGVDRSEGLDVIRGWADLVQLSDKLTIANDATLLFAAGTPEGWGLAVIAGTGSIAFTLDAHGKDARAGGWGYLMGDEGSAFRIGLLGLRAACRAADNIGERTALLPTYLKALGSNDPREFIPAVYRGKWDKAAIAALAPLVLTAAASGDAIATAIFEQEARELALTAAGAVAAGGLSRDGIPVALAGGLLLESEMFRNCFLCELGACGISPSSVGLVDDPVVGAVVLARRLLSR</sequence>
<protein>
    <recommendedName>
        <fullName evidence="1">ATPase BadF/BadG/BcrA/BcrD type domain-containing protein</fullName>
    </recommendedName>
</protein>
<dbReference type="PANTHER" id="PTHR43190:SF3">
    <property type="entry name" value="N-ACETYL-D-GLUCOSAMINE KINASE"/>
    <property type="match status" value="1"/>
</dbReference>
<dbReference type="EMBL" id="JAGKQQ010000001">
    <property type="protein sequence ID" value="MBP3958094.1"/>
    <property type="molecule type" value="Genomic_DNA"/>
</dbReference>
<dbReference type="InterPro" id="IPR002731">
    <property type="entry name" value="ATPase_BadF"/>
</dbReference>
<dbReference type="Pfam" id="PF01869">
    <property type="entry name" value="BcrAD_BadFG"/>
    <property type="match status" value="1"/>
</dbReference>